<dbReference type="Pfam" id="PF00015">
    <property type="entry name" value="MCPsignal"/>
    <property type="match status" value="1"/>
</dbReference>
<dbReference type="PANTHER" id="PTHR32089:SF112">
    <property type="entry name" value="LYSOZYME-LIKE PROTEIN-RELATED"/>
    <property type="match status" value="1"/>
</dbReference>
<evidence type="ECO:0000313" key="9">
    <source>
        <dbReference type="Proteomes" id="UP001239167"/>
    </source>
</evidence>
<dbReference type="SMART" id="SM00304">
    <property type="entry name" value="HAMP"/>
    <property type="match status" value="1"/>
</dbReference>
<dbReference type="CDD" id="cd06225">
    <property type="entry name" value="HAMP"/>
    <property type="match status" value="1"/>
</dbReference>
<dbReference type="Pfam" id="PF00672">
    <property type="entry name" value="HAMP"/>
    <property type="match status" value="1"/>
</dbReference>
<keyword evidence="9" id="KW-1185">Reference proteome</keyword>
<dbReference type="PRINTS" id="PR00260">
    <property type="entry name" value="CHEMTRNSDUCR"/>
</dbReference>
<dbReference type="SUPFAM" id="SSF58104">
    <property type="entry name" value="Methyl-accepting chemotaxis protein (MCP) signaling domain"/>
    <property type="match status" value="1"/>
</dbReference>
<sequence>MKLWKKIFLGYFAIVIITIIANILGIYLVNGMNSITKYMQSNQLVLFEKTNQAGQNSINESSMLYKFVLTGQDSYLEQYNNIYKENNTLLTYLEQRAISSQGKQLAIDLRTLEDNYKKIVDTRLVPAKRTNNEAEVSSIIKNELEPIDISIQESSDAYRKFRETQLGNSFDQAYTNGEAVIISLIISSLIVTGLGISVGFFITQGIAKPLKSLVEKLEMVADGDFSFKIDEKNLRDNSEIGDIYRAVNTMVKSIGNILRKILNSSETLAASSEELTASTEQSAQASNQVAGAVAGVAQSTDRQLLLTTNANTTVQQISNAINQVASSTETVSSSAEKAASVANSGEDAVKQAISQMNIIEQKTNDTSNVVNELEEKSEQIGQIVDAISKISGQTNLLALNAAIEAARAGEAGRGFAVVAEEIRKLAEESQEAAKQITELVNDVQTKTDSAVTFMNDSKGEVDAGTKIVATAGESFEKILAMVRDMTGRIYEISEAVEAVIGSTQNIVSAVQEIDNESQKNSEQTQSISAAAQEQSASIEEIASSSQHLAKMADDLQQAVRKFKI</sequence>
<dbReference type="Proteomes" id="UP001239167">
    <property type="component" value="Unassembled WGS sequence"/>
</dbReference>
<feature type="domain" description="Methyl-accepting transducer" evidence="6">
    <location>
        <begin position="278"/>
        <end position="514"/>
    </location>
</feature>
<dbReference type="InterPro" id="IPR004090">
    <property type="entry name" value="Chemotax_Me-accpt_rcpt"/>
</dbReference>
<dbReference type="PROSITE" id="PS50885">
    <property type="entry name" value="HAMP"/>
    <property type="match status" value="1"/>
</dbReference>
<dbReference type="PANTHER" id="PTHR32089">
    <property type="entry name" value="METHYL-ACCEPTING CHEMOTAXIS PROTEIN MCPB"/>
    <property type="match status" value="1"/>
</dbReference>
<accession>A0ABT9Y9A5</accession>
<feature type="transmembrane region" description="Helical" evidence="5">
    <location>
        <begin position="179"/>
        <end position="202"/>
    </location>
</feature>
<feature type="transmembrane region" description="Helical" evidence="5">
    <location>
        <begin position="7"/>
        <end position="29"/>
    </location>
</feature>
<keyword evidence="5" id="KW-0812">Transmembrane</keyword>
<organism evidence="8 9">
    <name type="scientific">Pectinatus haikarae</name>
    <dbReference type="NCBI Taxonomy" id="349096"/>
    <lineage>
        <taxon>Bacteria</taxon>
        <taxon>Bacillati</taxon>
        <taxon>Bacillota</taxon>
        <taxon>Negativicutes</taxon>
        <taxon>Selenomonadales</taxon>
        <taxon>Selenomonadaceae</taxon>
        <taxon>Pectinatus</taxon>
    </lineage>
</organism>
<dbReference type="EMBL" id="JAUSUE010000014">
    <property type="protein sequence ID" value="MDQ0204311.1"/>
    <property type="molecule type" value="Genomic_DNA"/>
</dbReference>
<evidence type="ECO:0000256" key="5">
    <source>
        <dbReference type="SAM" id="Phobius"/>
    </source>
</evidence>
<name>A0ABT9Y9A5_9FIRM</name>
<dbReference type="PROSITE" id="PS50111">
    <property type="entry name" value="CHEMOTAXIS_TRANSDUC_2"/>
    <property type="match status" value="1"/>
</dbReference>
<evidence type="ECO:0000313" key="8">
    <source>
        <dbReference type="EMBL" id="MDQ0204311.1"/>
    </source>
</evidence>
<feature type="coiled-coil region" evidence="4">
    <location>
        <begin position="419"/>
        <end position="446"/>
    </location>
</feature>
<proteinExistence type="inferred from homology"/>
<evidence type="ECO:0000259" key="6">
    <source>
        <dbReference type="PROSITE" id="PS50111"/>
    </source>
</evidence>
<dbReference type="RefSeq" id="WP_307224575.1">
    <property type="nucleotide sequence ID" value="NZ_CP116940.1"/>
</dbReference>
<protein>
    <submittedName>
        <fullName evidence="8">Methyl-accepting chemotaxis protein</fullName>
    </submittedName>
</protein>
<gene>
    <name evidence="8" type="ORF">J2S01_002039</name>
</gene>
<dbReference type="InterPro" id="IPR003660">
    <property type="entry name" value="HAMP_dom"/>
</dbReference>
<evidence type="ECO:0000256" key="1">
    <source>
        <dbReference type="ARBA" id="ARBA00023224"/>
    </source>
</evidence>
<evidence type="ECO:0000256" key="2">
    <source>
        <dbReference type="ARBA" id="ARBA00029447"/>
    </source>
</evidence>
<keyword evidence="1 3" id="KW-0807">Transducer</keyword>
<comment type="caution">
    <text evidence="8">The sequence shown here is derived from an EMBL/GenBank/DDBJ whole genome shotgun (WGS) entry which is preliminary data.</text>
</comment>
<dbReference type="InterPro" id="IPR004089">
    <property type="entry name" value="MCPsignal_dom"/>
</dbReference>
<dbReference type="CDD" id="cd11386">
    <property type="entry name" value="MCP_signal"/>
    <property type="match status" value="1"/>
</dbReference>
<evidence type="ECO:0000259" key="7">
    <source>
        <dbReference type="PROSITE" id="PS50885"/>
    </source>
</evidence>
<keyword evidence="5" id="KW-1133">Transmembrane helix</keyword>
<keyword evidence="4" id="KW-0175">Coiled coil</keyword>
<dbReference type="Gene3D" id="1.10.287.950">
    <property type="entry name" value="Methyl-accepting chemotaxis protein"/>
    <property type="match status" value="1"/>
</dbReference>
<evidence type="ECO:0000256" key="3">
    <source>
        <dbReference type="PROSITE-ProRule" id="PRU00284"/>
    </source>
</evidence>
<dbReference type="SMART" id="SM00283">
    <property type="entry name" value="MA"/>
    <property type="match status" value="1"/>
</dbReference>
<reference evidence="8 9" key="1">
    <citation type="submission" date="2023-07" db="EMBL/GenBank/DDBJ databases">
        <title>Genomic Encyclopedia of Type Strains, Phase IV (KMG-IV): sequencing the most valuable type-strain genomes for metagenomic binning, comparative biology and taxonomic classification.</title>
        <authorList>
            <person name="Goeker M."/>
        </authorList>
    </citation>
    <scope>NUCLEOTIDE SEQUENCE [LARGE SCALE GENOMIC DNA]</scope>
    <source>
        <strain evidence="8 9">DSM 16980</strain>
    </source>
</reference>
<keyword evidence="5" id="KW-0472">Membrane</keyword>
<evidence type="ECO:0000256" key="4">
    <source>
        <dbReference type="SAM" id="Coils"/>
    </source>
</evidence>
<feature type="domain" description="HAMP" evidence="7">
    <location>
        <begin position="204"/>
        <end position="259"/>
    </location>
</feature>
<comment type="similarity">
    <text evidence="2">Belongs to the methyl-accepting chemotaxis (MCP) protein family.</text>
</comment>